<dbReference type="Proteomes" id="UP000007266">
    <property type="component" value="Linkage group 3"/>
</dbReference>
<evidence type="ECO:0000256" key="1">
    <source>
        <dbReference type="SAM" id="MobiDB-lite"/>
    </source>
</evidence>
<dbReference type="AlphaFoldDB" id="D6WHJ0"/>
<evidence type="ECO:0000313" key="3">
    <source>
        <dbReference type="Proteomes" id="UP000007266"/>
    </source>
</evidence>
<name>D6WHJ0_TRICA</name>
<organism evidence="2 3">
    <name type="scientific">Tribolium castaneum</name>
    <name type="common">Red flour beetle</name>
    <dbReference type="NCBI Taxonomy" id="7070"/>
    <lineage>
        <taxon>Eukaryota</taxon>
        <taxon>Metazoa</taxon>
        <taxon>Ecdysozoa</taxon>
        <taxon>Arthropoda</taxon>
        <taxon>Hexapoda</taxon>
        <taxon>Insecta</taxon>
        <taxon>Pterygota</taxon>
        <taxon>Neoptera</taxon>
        <taxon>Endopterygota</taxon>
        <taxon>Coleoptera</taxon>
        <taxon>Polyphaga</taxon>
        <taxon>Cucujiformia</taxon>
        <taxon>Tenebrionidae</taxon>
        <taxon>Tenebrionidae incertae sedis</taxon>
        <taxon>Tribolium</taxon>
    </lineage>
</organism>
<protein>
    <submittedName>
        <fullName evidence="2">Uncharacterized protein</fullName>
    </submittedName>
</protein>
<reference evidence="2 3" key="2">
    <citation type="journal article" date="2010" name="Nucleic Acids Res.">
        <title>BeetleBase in 2010: revisions to provide comprehensive genomic information for Tribolium castaneum.</title>
        <authorList>
            <person name="Kim H.S."/>
            <person name="Murphy T."/>
            <person name="Xia J."/>
            <person name="Caragea D."/>
            <person name="Park Y."/>
            <person name="Beeman R.W."/>
            <person name="Lorenzen M.D."/>
            <person name="Butcher S."/>
            <person name="Manak J.R."/>
            <person name="Brown S.J."/>
        </authorList>
    </citation>
    <scope>GENOME REANNOTATION</scope>
    <source>
        <strain evidence="2 3">Georgia GA2</strain>
    </source>
</reference>
<dbReference type="OMA" id="CQHILEI"/>
<reference evidence="2 3" key="1">
    <citation type="journal article" date="2008" name="Nature">
        <title>The genome of the model beetle and pest Tribolium castaneum.</title>
        <authorList>
            <consortium name="Tribolium Genome Sequencing Consortium"/>
            <person name="Richards S."/>
            <person name="Gibbs R.A."/>
            <person name="Weinstock G.M."/>
            <person name="Brown S.J."/>
            <person name="Denell R."/>
            <person name="Beeman R.W."/>
            <person name="Gibbs R."/>
            <person name="Beeman R.W."/>
            <person name="Brown S.J."/>
            <person name="Bucher G."/>
            <person name="Friedrich M."/>
            <person name="Grimmelikhuijzen C.J."/>
            <person name="Klingler M."/>
            <person name="Lorenzen M."/>
            <person name="Richards S."/>
            <person name="Roth S."/>
            <person name="Schroder R."/>
            <person name="Tautz D."/>
            <person name="Zdobnov E.M."/>
            <person name="Muzny D."/>
            <person name="Gibbs R.A."/>
            <person name="Weinstock G.M."/>
            <person name="Attaway T."/>
            <person name="Bell S."/>
            <person name="Buhay C.J."/>
            <person name="Chandrabose M.N."/>
            <person name="Chavez D."/>
            <person name="Clerk-Blankenburg K.P."/>
            <person name="Cree A."/>
            <person name="Dao M."/>
            <person name="Davis C."/>
            <person name="Chacko J."/>
            <person name="Dinh H."/>
            <person name="Dugan-Rocha S."/>
            <person name="Fowler G."/>
            <person name="Garner T.T."/>
            <person name="Garnes J."/>
            <person name="Gnirke A."/>
            <person name="Hawes A."/>
            <person name="Hernandez J."/>
            <person name="Hines S."/>
            <person name="Holder M."/>
            <person name="Hume J."/>
            <person name="Jhangiani S.N."/>
            <person name="Joshi V."/>
            <person name="Khan Z.M."/>
            <person name="Jackson L."/>
            <person name="Kovar C."/>
            <person name="Kowis A."/>
            <person name="Lee S."/>
            <person name="Lewis L.R."/>
            <person name="Margolis J."/>
            <person name="Morgan M."/>
            <person name="Nazareth L.V."/>
            <person name="Nguyen N."/>
            <person name="Okwuonu G."/>
            <person name="Parker D."/>
            <person name="Richards S."/>
            <person name="Ruiz S.J."/>
            <person name="Santibanez J."/>
            <person name="Savard J."/>
            <person name="Scherer S.E."/>
            <person name="Schneider B."/>
            <person name="Sodergren E."/>
            <person name="Tautz D."/>
            <person name="Vattahil S."/>
            <person name="Villasana D."/>
            <person name="White C.S."/>
            <person name="Wright R."/>
            <person name="Park Y."/>
            <person name="Beeman R.W."/>
            <person name="Lord J."/>
            <person name="Oppert B."/>
            <person name="Lorenzen M."/>
            <person name="Brown S."/>
            <person name="Wang L."/>
            <person name="Savard J."/>
            <person name="Tautz D."/>
            <person name="Richards S."/>
            <person name="Weinstock G."/>
            <person name="Gibbs R.A."/>
            <person name="Liu Y."/>
            <person name="Worley K."/>
            <person name="Weinstock G."/>
            <person name="Elsik C.G."/>
            <person name="Reese J.T."/>
            <person name="Elhaik E."/>
            <person name="Landan G."/>
            <person name="Graur D."/>
            <person name="Arensburger P."/>
            <person name="Atkinson P."/>
            <person name="Beeman R.W."/>
            <person name="Beidler J."/>
            <person name="Brown S.J."/>
            <person name="Demuth J.P."/>
            <person name="Drury D.W."/>
            <person name="Du Y.Z."/>
            <person name="Fujiwara H."/>
            <person name="Lorenzen M."/>
            <person name="Maselli V."/>
            <person name="Osanai M."/>
            <person name="Park Y."/>
            <person name="Robertson H.M."/>
            <person name="Tu Z."/>
            <person name="Wang J.J."/>
            <person name="Wang S."/>
            <person name="Richards S."/>
            <person name="Song H."/>
            <person name="Zhang L."/>
            <person name="Sodergren E."/>
            <person name="Werner D."/>
            <person name="Stanke M."/>
            <person name="Morgenstern B."/>
            <person name="Solovyev V."/>
            <person name="Kosarev P."/>
            <person name="Brown G."/>
            <person name="Chen H.C."/>
            <person name="Ermolaeva O."/>
            <person name="Hlavina W."/>
            <person name="Kapustin Y."/>
            <person name="Kiryutin B."/>
            <person name="Kitts P."/>
            <person name="Maglott D."/>
            <person name="Pruitt K."/>
            <person name="Sapojnikov V."/>
            <person name="Souvorov A."/>
            <person name="Mackey A.J."/>
            <person name="Waterhouse R.M."/>
            <person name="Wyder S."/>
            <person name="Zdobnov E.M."/>
            <person name="Zdobnov E.M."/>
            <person name="Wyder S."/>
            <person name="Kriventseva E.V."/>
            <person name="Kadowaki T."/>
            <person name="Bork P."/>
            <person name="Aranda M."/>
            <person name="Bao R."/>
            <person name="Beermann A."/>
            <person name="Berns N."/>
            <person name="Bolognesi R."/>
            <person name="Bonneton F."/>
            <person name="Bopp D."/>
            <person name="Brown S.J."/>
            <person name="Bucher G."/>
            <person name="Butts T."/>
            <person name="Chaumot A."/>
            <person name="Denell R.E."/>
            <person name="Ferrier D.E."/>
            <person name="Friedrich M."/>
            <person name="Gordon C.M."/>
            <person name="Jindra M."/>
            <person name="Klingler M."/>
            <person name="Lan Q."/>
            <person name="Lattorff H.M."/>
            <person name="Laudet V."/>
            <person name="von Levetsow C."/>
            <person name="Liu Z."/>
            <person name="Lutz R."/>
            <person name="Lynch J.A."/>
            <person name="da Fonseca R.N."/>
            <person name="Posnien N."/>
            <person name="Reuter R."/>
            <person name="Roth S."/>
            <person name="Savard J."/>
            <person name="Schinko J.B."/>
            <person name="Schmitt C."/>
            <person name="Schoppmeier M."/>
            <person name="Schroder R."/>
            <person name="Shippy T.D."/>
            <person name="Simonnet F."/>
            <person name="Marques-Souza H."/>
            <person name="Tautz D."/>
            <person name="Tomoyasu Y."/>
            <person name="Trauner J."/>
            <person name="Van der Zee M."/>
            <person name="Vervoort M."/>
            <person name="Wittkopp N."/>
            <person name="Wimmer E.A."/>
            <person name="Yang X."/>
            <person name="Jones A.K."/>
            <person name="Sattelle D.B."/>
            <person name="Ebert P.R."/>
            <person name="Nelson D."/>
            <person name="Scott J.G."/>
            <person name="Beeman R.W."/>
            <person name="Muthukrishnan S."/>
            <person name="Kramer K.J."/>
            <person name="Arakane Y."/>
            <person name="Beeman R.W."/>
            <person name="Zhu Q."/>
            <person name="Hogenkamp D."/>
            <person name="Dixit R."/>
            <person name="Oppert B."/>
            <person name="Jiang H."/>
            <person name="Zou Z."/>
            <person name="Marshall J."/>
            <person name="Elpidina E."/>
            <person name="Vinokurov K."/>
            <person name="Oppert C."/>
            <person name="Zou Z."/>
            <person name="Evans J."/>
            <person name="Lu Z."/>
            <person name="Zhao P."/>
            <person name="Sumathipala N."/>
            <person name="Altincicek B."/>
            <person name="Vilcinskas A."/>
            <person name="Williams M."/>
            <person name="Hultmark D."/>
            <person name="Hetru C."/>
            <person name="Jiang H."/>
            <person name="Grimmelikhuijzen C.J."/>
            <person name="Hauser F."/>
            <person name="Cazzamali G."/>
            <person name="Williamson M."/>
            <person name="Park Y."/>
            <person name="Li B."/>
            <person name="Tanaka Y."/>
            <person name="Predel R."/>
            <person name="Neupert S."/>
            <person name="Schachtner J."/>
            <person name="Verleyen P."/>
            <person name="Raible F."/>
            <person name="Bork P."/>
            <person name="Friedrich M."/>
            <person name="Walden K.K."/>
            <person name="Robertson H.M."/>
            <person name="Angeli S."/>
            <person name="Foret S."/>
            <person name="Bucher G."/>
            <person name="Schuetz S."/>
            <person name="Maleszka R."/>
            <person name="Wimmer E.A."/>
            <person name="Beeman R.W."/>
            <person name="Lorenzen M."/>
            <person name="Tomoyasu Y."/>
            <person name="Miller S.C."/>
            <person name="Grossmann D."/>
            <person name="Bucher G."/>
        </authorList>
    </citation>
    <scope>NUCLEOTIDE SEQUENCE [LARGE SCALE GENOMIC DNA]</scope>
    <source>
        <strain evidence="2 3">Georgia GA2</strain>
    </source>
</reference>
<dbReference type="eggNOG" id="ENOG502S7AA">
    <property type="taxonomic scope" value="Eukaryota"/>
</dbReference>
<evidence type="ECO:0000313" key="2">
    <source>
        <dbReference type="EMBL" id="EFA00673.2"/>
    </source>
</evidence>
<gene>
    <name evidence="2" type="primary">AUGUSTUS-3.0.2_03550</name>
    <name evidence="2" type="ORF">TcasGA2_TC003550</name>
</gene>
<dbReference type="InParanoid" id="D6WHJ0"/>
<dbReference type="EMBL" id="KQ971321">
    <property type="protein sequence ID" value="EFA00673.2"/>
    <property type="molecule type" value="Genomic_DNA"/>
</dbReference>
<accession>D6WHJ0</accession>
<feature type="region of interest" description="Disordered" evidence="1">
    <location>
        <begin position="1"/>
        <end position="20"/>
    </location>
</feature>
<dbReference type="STRING" id="7070.D6WHJ0"/>
<keyword evidence="3" id="KW-1185">Reference proteome</keyword>
<proteinExistence type="predicted"/>
<sequence>MFVQTEFNKSNNNNELSRSREVDSDSYDGLFKDLDLISRFCMPICSRDNEIREVALDVISKTVEGWLDGVGSPKHYRMAQPERRRLQNASNGCAYSDIVGNTVNDVPKEYLDLVSLHLPIILRLSISCPFINVREKCQHILEIVQVRTTPYRPLLY</sequence>
<dbReference type="HOGENOM" id="CLU_1598731_0_0_1"/>